<accession>A0A0V1B8S7</accession>
<dbReference type="EMBL" id="JYDH01000083">
    <property type="protein sequence ID" value="KRY33341.1"/>
    <property type="molecule type" value="Genomic_DNA"/>
</dbReference>
<dbReference type="SUPFAM" id="SSF47954">
    <property type="entry name" value="Cyclin-like"/>
    <property type="match status" value="1"/>
</dbReference>
<dbReference type="InterPro" id="IPR036915">
    <property type="entry name" value="Cyclin-like_sf"/>
</dbReference>
<dbReference type="PANTHER" id="PTHR22896:SF0">
    <property type="entry name" value="CYCLIN N-TERMINAL DOMAIN-CONTAINING PROTEIN"/>
    <property type="match status" value="1"/>
</dbReference>
<dbReference type="InterPro" id="IPR006671">
    <property type="entry name" value="Cyclin_N"/>
</dbReference>
<proteinExistence type="predicted"/>
<dbReference type="STRING" id="6334.A0A0V1B8S7"/>
<gene>
    <name evidence="2" type="primary">CABLES1</name>
    <name evidence="2" type="ORF">T01_9403</name>
</gene>
<evidence type="ECO:0000313" key="2">
    <source>
        <dbReference type="EMBL" id="KRY33341.1"/>
    </source>
</evidence>
<dbReference type="OrthoDB" id="5353095at2759"/>
<feature type="domain" description="Cyclin N-terminal" evidence="1">
    <location>
        <begin position="407"/>
        <end position="487"/>
    </location>
</feature>
<keyword evidence="3" id="KW-1185">Reference proteome</keyword>
<evidence type="ECO:0000259" key="1">
    <source>
        <dbReference type="Pfam" id="PF00134"/>
    </source>
</evidence>
<reference evidence="2 3" key="1">
    <citation type="submission" date="2015-01" db="EMBL/GenBank/DDBJ databases">
        <title>Evolution of Trichinella species and genotypes.</title>
        <authorList>
            <person name="Korhonen P.K."/>
            <person name="Edoardo P."/>
            <person name="Giuseppe L.R."/>
            <person name="Gasser R.B."/>
        </authorList>
    </citation>
    <scope>NUCLEOTIDE SEQUENCE [LARGE SCALE GENOMIC DNA]</scope>
    <source>
        <strain evidence="2">ISS3</strain>
    </source>
</reference>
<dbReference type="AlphaFoldDB" id="A0A0V1B8S7"/>
<sequence length="504" mass="56248">MEWLKLKYNANIQQCTTSVSTHKLSVDYIAASCNNKSSAYICAKAVENFHLNKFHAPIVVKNVNRRRRLRRHYVQVAESFLRSISLDGLYNNASPMKGLSSTDCSPVGRWSSEADQSKASEVPLSELEKVSNFTNVDQTDLDVVERGRAFTLQSTYSLGVDSVEFISGRISSNFSKSSISSLGKSLLKPTSEAAGLDSSTLASSCGMDLPFLDHASVDSENAQVACHDVDVSGPVNKRIGIVCHNVTVSVYSVLSFKKNTPQKRYRAFSRNSDGAETAALRPFPEQSQVVSFKELYSSSAGASSGSDQVNSDPEGTNFLCYLELLRSKQLDRVFLDDTPFRSSVFKTTLTFASYLTSIMDIFDPAEAKRESNSMFQRKYPDIQLTYSKYTSLRREMKSVMLAHDGDLVVLAQAYCYFDQIVLKLLVDKTNRKLVAAGCLLLAAKINDYKGNQLKIIIESIEERFRVSRKDLFKYELPLASALEFELNLPALYVEAHYQKLLWAS</sequence>
<dbReference type="InterPro" id="IPR012388">
    <property type="entry name" value="CABLES1/2"/>
</dbReference>
<organism evidence="2 3">
    <name type="scientific">Trichinella spiralis</name>
    <name type="common">Trichina worm</name>
    <dbReference type="NCBI Taxonomy" id="6334"/>
    <lineage>
        <taxon>Eukaryota</taxon>
        <taxon>Metazoa</taxon>
        <taxon>Ecdysozoa</taxon>
        <taxon>Nematoda</taxon>
        <taxon>Enoplea</taxon>
        <taxon>Dorylaimia</taxon>
        <taxon>Trichinellida</taxon>
        <taxon>Trichinellidae</taxon>
        <taxon>Trichinella</taxon>
    </lineage>
</organism>
<evidence type="ECO:0000313" key="3">
    <source>
        <dbReference type="Proteomes" id="UP000054776"/>
    </source>
</evidence>
<dbReference type="GO" id="GO:0051726">
    <property type="term" value="P:regulation of cell cycle"/>
    <property type="evidence" value="ECO:0007669"/>
    <property type="project" value="InterPro"/>
</dbReference>
<comment type="caution">
    <text evidence="2">The sequence shown here is derived from an EMBL/GenBank/DDBJ whole genome shotgun (WGS) entry which is preliminary data.</text>
</comment>
<protein>
    <submittedName>
        <fullName evidence="2">CDK5 and ABL1 enzyme substrate 1</fullName>
    </submittedName>
</protein>
<dbReference type="InParanoid" id="A0A0V1B8S7"/>
<dbReference type="PANTHER" id="PTHR22896">
    <property type="entry name" value="CDK5 AND ABL1 ENZYME SUBSTRATE 1"/>
    <property type="match status" value="1"/>
</dbReference>
<dbReference type="Proteomes" id="UP000054776">
    <property type="component" value="Unassembled WGS sequence"/>
</dbReference>
<dbReference type="Pfam" id="PF00134">
    <property type="entry name" value="Cyclin_N"/>
    <property type="match status" value="1"/>
</dbReference>
<name>A0A0V1B8S7_TRISP</name>
<dbReference type="Gene3D" id="1.10.472.10">
    <property type="entry name" value="Cyclin-like"/>
    <property type="match status" value="1"/>
</dbReference>